<dbReference type="AlphaFoldDB" id="A0A8B8J5B9"/>
<feature type="transmembrane region" description="Helical" evidence="7">
    <location>
        <begin position="402"/>
        <end position="428"/>
    </location>
</feature>
<dbReference type="PANTHER" id="PTHR23504">
    <property type="entry name" value="MAJOR FACILITATOR SUPERFAMILY DOMAIN-CONTAINING PROTEIN 10"/>
    <property type="match status" value="1"/>
</dbReference>
<feature type="transmembrane region" description="Helical" evidence="7">
    <location>
        <begin position="281"/>
        <end position="302"/>
    </location>
</feature>
<dbReference type="OrthoDB" id="419616at2759"/>
<feature type="transmembrane region" description="Helical" evidence="7">
    <location>
        <begin position="314"/>
        <end position="333"/>
    </location>
</feature>
<proteinExistence type="predicted"/>
<evidence type="ECO:0000313" key="10">
    <source>
        <dbReference type="RefSeq" id="XP_026661059.2"/>
    </source>
</evidence>
<keyword evidence="2" id="KW-0813">Transport</keyword>
<dbReference type="CDD" id="cd17330">
    <property type="entry name" value="MFS_SLC46_TetA_like"/>
    <property type="match status" value="1"/>
</dbReference>
<dbReference type="PRINTS" id="PR01035">
    <property type="entry name" value="TCRTETA"/>
</dbReference>
<gene>
    <name evidence="10" type="primary">LOC103708681</name>
</gene>
<reference evidence="10" key="2">
    <citation type="submission" date="2025-08" db="UniProtKB">
        <authorList>
            <consortium name="RefSeq"/>
        </authorList>
    </citation>
    <scope>IDENTIFICATION</scope>
    <source>
        <tissue evidence="10">Young leaves</tissue>
    </source>
</reference>
<reference evidence="9" key="1">
    <citation type="journal article" date="2019" name="Nat. Commun.">
        <title>Genome-wide association mapping of date palm fruit traits.</title>
        <authorList>
            <person name="Hazzouri K.M."/>
            <person name="Gros-Balthazard M."/>
            <person name="Flowers J.M."/>
            <person name="Copetti D."/>
            <person name="Lemansour A."/>
            <person name="Lebrun M."/>
            <person name="Masmoudi K."/>
            <person name="Ferrand S."/>
            <person name="Dhar M.I."/>
            <person name="Fresquez Z.A."/>
            <person name="Rosas U."/>
            <person name="Zhang J."/>
            <person name="Talag J."/>
            <person name="Lee S."/>
            <person name="Kudrna D."/>
            <person name="Powell R.F."/>
            <person name="Leitch I.J."/>
            <person name="Krueger R.R."/>
            <person name="Wing R.A."/>
            <person name="Amiri K.M.A."/>
            <person name="Purugganan M.D."/>
        </authorList>
    </citation>
    <scope>NUCLEOTIDE SEQUENCE [LARGE SCALE GENOMIC DNA]</scope>
    <source>
        <strain evidence="9">cv. Khalas</strain>
    </source>
</reference>
<dbReference type="PROSITE" id="PS50850">
    <property type="entry name" value="MFS"/>
    <property type="match status" value="1"/>
</dbReference>
<evidence type="ECO:0000256" key="1">
    <source>
        <dbReference type="ARBA" id="ARBA00004141"/>
    </source>
</evidence>
<name>A0A8B8J5B9_PHODC</name>
<feature type="transmembrane region" description="Helical" evidence="7">
    <location>
        <begin position="113"/>
        <end position="131"/>
    </location>
</feature>
<dbReference type="InterPro" id="IPR036259">
    <property type="entry name" value="MFS_trans_sf"/>
</dbReference>
<protein>
    <submittedName>
        <fullName evidence="10">Hippocampus abundant transcript-like protein 1 isoform X1</fullName>
    </submittedName>
</protein>
<accession>A0A8B8J5B9</accession>
<dbReference type="InterPro" id="IPR001958">
    <property type="entry name" value="Tet-R_TetA/multi-R_MdtG-like"/>
</dbReference>
<dbReference type="GeneID" id="103708681"/>
<organism evidence="9 10">
    <name type="scientific">Phoenix dactylifera</name>
    <name type="common">Date palm</name>
    <dbReference type="NCBI Taxonomy" id="42345"/>
    <lineage>
        <taxon>Eukaryota</taxon>
        <taxon>Viridiplantae</taxon>
        <taxon>Streptophyta</taxon>
        <taxon>Embryophyta</taxon>
        <taxon>Tracheophyta</taxon>
        <taxon>Spermatophyta</taxon>
        <taxon>Magnoliopsida</taxon>
        <taxon>Liliopsida</taxon>
        <taxon>Arecaceae</taxon>
        <taxon>Coryphoideae</taxon>
        <taxon>Phoeniceae</taxon>
        <taxon>Phoenix</taxon>
    </lineage>
</organism>
<evidence type="ECO:0000256" key="5">
    <source>
        <dbReference type="ARBA" id="ARBA00023136"/>
    </source>
</evidence>
<evidence type="ECO:0000256" key="6">
    <source>
        <dbReference type="SAM" id="MobiDB-lite"/>
    </source>
</evidence>
<dbReference type="Pfam" id="PF07690">
    <property type="entry name" value="MFS_1"/>
    <property type="match status" value="1"/>
</dbReference>
<dbReference type="GO" id="GO:0022857">
    <property type="term" value="F:transmembrane transporter activity"/>
    <property type="evidence" value="ECO:0007669"/>
    <property type="project" value="InterPro"/>
</dbReference>
<feature type="compositionally biased region" description="Polar residues" evidence="6">
    <location>
        <begin position="241"/>
        <end position="251"/>
    </location>
</feature>
<dbReference type="RefSeq" id="XP_026661059.2">
    <property type="nucleotide sequence ID" value="XM_026805258.2"/>
</dbReference>
<feature type="transmembrane region" description="Helical" evidence="7">
    <location>
        <begin position="176"/>
        <end position="198"/>
    </location>
</feature>
<feature type="region of interest" description="Disordered" evidence="6">
    <location>
        <begin position="232"/>
        <end position="256"/>
    </location>
</feature>
<feature type="domain" description="Major facilitator superfamily (MFS) profile" evidence="8">
    <location>
        <begin position="48"/>
        <end position="464"/>
    </location>
</feature>
<keyword evidence="3 7" id="KW-0812">Transmembrane</keyword>
<feature type="transmembrane region" description="Helical" evidence="7">
    <location>
        <begin position="204"/>
        <end position="222"/>
    </location>
</feature>
<keyword evidence="4 7" id="KW-1133">Transmembrane helix</keyword>
<dbReference type="InterPro" id="IPR020846">
    <property type="entry name" value="MFS_dom"/>
</dbReference>
<evidence type="ECO:0000256" key="3">
    <source>
        <dbReference type="ARBA" id="ARBA00022692"/>
    </source>
</evidence>
<feature type="transmembrane region" description="Helical" evidence="7">
    <location>
        <begin position="137"/>
        <end position="164"/>
    </location>
</feature>
<dbReference type="GO" id="GO:0016020">
    <property type="term" value="C:membrane"/>
    <property type="evidence" value="ECO:0007669"/>
    <property type="project" value="UniProtKB-SubCell"/>
</dbReference>
<comment type="subcellular location">
    <subcellularLocation>
        <location evidence="1">Membrane</location>
        <topology evidence="1">Multi-pass membrane protein</topology>
    </subcellularLocation>
</comment>
<evidence type="ECO:0000256" key="2">
    <source>
        <dbReference type="ARBA" id="ARBA00022448"/>
    </source>
</evidence>
<evidence type="ECO:0000256" key="7">
    <source>
        <dbReference type="SAM" id="Phobius"/>
    </source>
</evidence>
<feature type="transmembrane region" description="Helical" evidence="7">
    <location>
        <begin position="440"/>
        <end position="459"/>
    </location>
</feature>
<feature type="transmembrane region" description="Helical" evidence="7">
    <location>
        <begin position="56"/>
        <end position="73"/>
    </location>
</feature>
<dbReference type="Gene3D" id="1.20.1250.20">
    <property type="entry name" value="MFS general substrate transporter like domains"/>
    <property type="match status" value="1"/>
</dbReference>
<sequence length="478" mass="51990">MRLPLLLLCFHGDSIHRRHNHGGVVPRKGPMLAGSLSRWRPTSGKPRFLGSLLPPGRFFFLPFFLSFFSLVQFKKEKGLLQSHCRMVSQITGLGTLIVTPLIGNLSDRYGRKALLALPMTTAIIPLAILAYDRSRAYFYAYYIIKMLTGMFCEGSMQCLSLAYVADKVGERRRATAFGVFSGVSAAGFVSGTLSSRFLSTSSTFQVSAIVAVIAAVYMRLFLVETDRGVAGGGGEEEASQPLCSTPSSDGESSPRLPALPKLPSLEDMIGLVRGSSTLSRAAVVVFFNSFAESGVQSALLYFLKAQFQFSKDQFADLLLIIGIAGAFSQLLLMHLLIPTLDEEKLLNIGLLASCAHLFLYSIAWSYWVPYLAAIFVVLSIFIQPCIRSIVSKKVGPNEQGMAQGCITGISSFASIISPFIFTPLTAWFLSEDAPFKFKGFSIMCAGFASLIAFVLSIMMRAAPPTTSQKLVNGIYVQA</sequence>
<evidence type="ECO:0000259" key="8">
    <source>
        <dbReference type="PROSITE" id="PS50850"/>
    </source>
</evidence>
<evidence type="ECO:0000313" key="9">
    <source>
        <dbReference type="Proteomes" id="UP000228380"/>
    </source>
</evidence>
<keyword evidence="5 7" id="KW-0472">Membrane</keyword>
<dbReference type="PANTHER" id="PTHR23504:SF1">
    <property type="entry name" value="GH21943P-RELATED"/>
    <property type="match status" value="1"/>
</dbReference>
<dbReference type="Proteomes" id="UP000228380">
    <property type="component" value="Chromosome 2"/>
</dbReference>
<evidence type="ECO:0000256" key="4">
    <source>
        <dbReference type="ARBA" id="ARBA00022989"/>
    </source>
</evidence>
<keyword evidence="9" id="KW-1185">Reference proteome</keyword>
<dbReference type="InterPro" id="IPR011701">
    <property type="entry name" value="MFS"/>
</dbReference>
<feature type="transmembrane region" description="Helical" evidence="7">
    <location>
        <begin position="370"/>
        <end position="390"/>
    </location>
</feature>
<dbReference type="SUPFAM" id="SSF103473">
    <property type="entry name" value="MFS general substrate transporter"/>
    <property type="match status" value="1"/>
</dbReference>